<dbReference type="AlphaFoldDB" id="A0A0K6INA6"/>
<dbReference type="STRING" id="1137284.GCA_001418205_02460"/>
<dbReference type="OrthoDB" id="6106929at2"/>
<protein>
    <submittedName>
        <fullName evidence="2">Uncharacterized protein</fullName>
    </submittedName>
</protein>
<accession>A0A0K6INA6</accession>
<dbReference type="Proteomes" id="UP000182769">
    <property type="component" value="Unassembled WGS sequence"/>
</dbReference>
<sequence length="92" mass="10524">MPIYTVLKREDLIRAEQDAETIQQLTLCGYLNAGPFEAENADQAIAQFRAANPEQKAKKPLGLRWIMWVAGVFAVVWFLFVIFYMLPSAFQN</sequence>
<dbReference type="RefSeq" id="WP_055463531.1">
    <property type="nucleotide sequence ID" value="NZ_CYHG01000007.1"/>
</dbReference>
<evidence type="ECO:0000313" key="2">
    <source>
        <dbReference type="EMBL" id="CUB04590.1"/>
    </source>
</evidence>
<proteinExistence type="predicted"/>
<organism evidence="2 3">
    <name type="scientific">Marinomonas fungiae</name>
    <dbReference type="NCBI Taxonomy" id="1137284"/>
    <lineage>
        <taxon>Bacteria</taxon>
        <taxon>Pseudomonadati</taxon>
        <taxon>Pseudomonadota</taxon>
        <taxon>Gammaproteobacteria</taxon>
        <taxon>Oceanospirillales</taxon>
        <taxon>Oceanospirillaceae</taxon>
        <taxon>Marinomonas</taxon>
    </lineage>
</organism>
<keyword evidence="1" id="KW-1133">Transmembrane helix</keyword>
<evidence type="ECO:0000256" key="1">
    <source>
        <dbReference type="SAM" id="Phobius"/>
    </source>
</evidence>
<keyword evidence="3" id="KW-1185">Reference proteome</keyword>
<feature type="transmembrane region" description="Helical" evidence="1">
    <location>
        <begin position="65"/>
        <end position="86"/>
    </location>
</feature>
<name>A0A0K6INA6_9GAMM</name>
<evidence type="ECO:0000313" key="3">
    <source>
        <dbReference type="Proteomes" id="UP000182769"/>
    </source>
</evidence>
<keyword evidence="1" id="KW-0472">Membrane</keyword>
<dbReference type="EMBL" id="CYHG01000007">
    <property type="protein sequence ID" value="CUB04590.1"/>
    <property type="molecule type" value="Genomic_DNA"/>
</dbReference>
<reference evidence="3" key="1">
    <citation type="submission" date="2015-08" db="EMBL/GenBank/DDBJ databases">
        <authorList>
            <person name="Varghese N."/>
        </authorList>
    </citation>
    <scope>NUCLEOTIDE SEQUENCE [LARGE SCALE GENOMIC DNA]</scope>
    <source>
        <strain evidence="3">JCM 18476</strain>
    </source>
</reference>
<gene>
    <name evidence="2" type="ORF">Ga0061065_107164</name>
</gene>
<keyword evidence="1" id="KW-0812">Transmembrane</keyword>